<accession>A0ABR8SPM5</accession>
<gene>
    <name evidence="2" type="ORF">H9648_14795</name>
</gene>
<dbReference type="Proteomes" id="UP000603641">
    <property type="component" value="Unassembled WGS sequence"/>
</dbReference>
<feature type="transmembrane region" description="Helical" evidence="1">
    <location>
        <begin position="18"/>
        <end position="34"/>
    </location>
</feature>
<keyword evidence="1" id="KW-0812">Transmembrane</keyword>
<evidence type="ECO:0000313" key="2">
    <source>
        <dbReference type="EMBL" id="MBD7965329.1"/>
    </source>
</evidence>
<evidence type="ECO:0008006" key="4">
    <source>
        <dbReference type="Google" id="ProtNLM"/>
    </source>
</evidence>
<proteinExistence type="predicted"/>
<feature type="transmembrane region" description="Helical" evidence="1">
    <location>
        <begin position="92"/>
        <end position="117"/>
    </location>
</feature>
<evidence type="ECO:0000256" key="1">
    <source>
        <dbReference type="SAM" id="Phobius"/>
    </source>
</evidence>
<dbReference type="RefSeq" id="WP_191754566.1">
    <property type="nucleotide sequence ID" value="NZ_JACSQM010000006.1"/>
</dbReference>
<protein>
    <recommendedName>
        <fullName evidence="4">Hemolysin III</fullName>
    </recommendedName>
</protein>
<name>A0ABR8SPM5_9BACL</name>
<feature type="transmembrane region" description="Helical" evidence="1">
    <location>
        <begin position="41"/>
        <end position="59"/>
    </location>
</feature>
<feature type="transmembrane region" description="Helical" evidence="1">
    <location>
        <begin position="164"/>
        <end position="184"/>
    </location>
</feature>
<sequence length="215" mass="24960">MILINNTFEKARHTKYDYFYHIAFAVLFCLYSFLMLFSSKLLGFLFFIYGLLLLSHTVWKGIRTLYSIPYTLFGLTILFFSRLFWMEAFSVLPVFFFEIFQIGFFLGIAIGICLLYGVMIKGAPLANKLQTHCVHSMYFITGSLLLPYTWIFSYGAVMQGNDSSLIWALLILILWGTLYFVQLVTHHNKVMLAALYAVNIGVGCWTIYRWMNILT</sequence>
<organism evidence="2 3">
    <name type="scientific">Fictibacillus norfolkensis</name>
    <dbReference type="NCBI Taxonomy" id="2762233"/>
    <lineage>
        <taxon>Bacteria</taxon>
        <taxon>Bacillati</taxon>
        <taxon>Bacillota</taxon>
        <taxon>Bacilli</taxon>
        <taxon>Bacillales</taxon>
        <taxon>Fictibacillaceae</taxon>
        <taxon>Fictibacillus</taxon>
    </lineage>
</organism>
<reference evidence="2 3" key="1">
    <citation type="submission" date="2020-08" db="EMBL/GenBank/DDBJ databases">
        <title>A Genomic Blueprint of the Chicken Gut Microbiome.</title>
        <authorList>
            <person name="Gilroy R."/>
            <person name="Ravi A."/>
            <person name="Getino M."/>
            <person name="Pursley I."/>
            <person name="Horton D.L."/>
            <person name="Alikhan N.-F."/>
            <person name="Baker D."/>
            <person name="Gharbi K."/>
            <person name="Hall N."/>
            <person name="Watson M."/>
            <person name="Adriaenssens E.M."/>
            <person name="Foster-Nyarko E."/>
            <person name="Jarju S."/>
            <person name="Secka A."/>
            <person name="Antonio M."/>
            <person name="Oren A."/>
            <person name="Chaudhuri R."/>
            <person name="La Ragione R.M."/>
            <person name="Hildebrand F."/>
            <person name="Pallen M.J."/>
        </authorList>
    </citation>
    <scope>NUCLEOTIDE SEQUENCE [LARGE SCALE GENOMIC DNA]</scope>
    <source>
        <strain evidence="2 3">Sa2CUA10</strain>
    </source>
</reference>
<evidence type="ECO:0000313" key="3">
    <source>
        <dbReference type="Proteomes" id="UP000603641"/>
    </source>
</evidence>
<keyword evidence="1" id="KW-0472">Membrane</keyword>
<dbReference type="EMBL" id="JACSQM010000006">
    <property type="protein sequence ID" value="MBD7965329.1"/>
    <property type="molecule type" value="Genomic_DNA"/>
</dbReference>
<feature type="transmembrane region" description="Helical" evidence="1">
    <location>
        <begin position="190"/>
        <end position="208"/>
    </location>
</feature>
<keyword evidence="1" id="KW-1133">Transmembrane helix</keyword>
<feature type="transmembrane region" description="Helical" evidence="1">
    <location>
        <begin position="65"/>
        <end position="85"/>
    </location>
</feature>
<comment type="caution">
    <text evidence="2">The sequence shown here is derived from an EMBL/GenBank/DDBJ whole genome shotgun (WGS) entry which is preliminary data.</text>
</comment>
<keyword evidence="3" id="KW-1185">Reference proteome</keyword>
<feature type="transmembrane region" description="Helical" evidence="1">
    <location>
        <begin position="137"/>
        <end position="157"/>
    </location>
</feature>